<gene>
    <name evidence="1" type="ORF">QJS10_CPB18g00771</name>
</gene>
<organism evidence="1 2">
    <name type="scientific">Acorus calamus</name>
    <name type="common">Sweet flag</name>
    <dbReference type="NCBI Taxonomy" id="4465"/>
    <lineage>
        <taxon>Eukaryota</taxon>
        <taxon>Viridiplantae</taxon>
        <taxon>Streptophyta</taxon>
        <taxon>Embryophyta</taxon>
        <taxon>Tracheophyta</taxon>
        <taxon>Spermatophyta</taxon>
        <taxon>Magnoliopsida</taxon>
        <taxon>Liliopsida</taxon>
        <taxon>Acoraceae</taxon>
        <taxon>Acorus</taxon>
    </lineage>
</organism>
<keyword evidence="2" id="KW-1185">Reference proteome</keyword>
<evidence type="ECO:0000313" key="1">
    <source>
        <dbReference type="EMBL" id="KAK1290051.1"/>
    </source>
</evidence>
<proteinExistence type="predicted"/>
<name>A0AAV9CM96_ACOCL</name>
<dbReference type="Proteomes" id="UP001180020">
    <property type="component" value="Unassembled WGS sequence"/>
</dbReference>
<protein>
    <submittedName>
        <fullName evidence="1">Uncharacterized protein</fullName>
    </submittedName>
</protein>
<reference evidence="1" key="1">
    <citation type="journal article" date="2023" name="Nat. Commun.">
        <title>Diploid and tetraploid genomes of Acorus and the evolution of monocots.</title>
        <authorList>
            <person name="Ma L."/>
            <person name="Liu K.W."/>
            <person name="Li Z."/>
            <person name="Hsiao Y.Y."/>
            <person name="Qi Y."/>
            <person name="Fu T."/>
            <person name="Tang G.D."/>
            <person name="Zhang D."/>
            <person name="Sun W.H."/>
            <person name="Liu D.K."/>
            <person name="Li Y."/>
            <person name="Chen G.Z."/>
            <person name="Liu X.D."/>
            <person name="Liao X.Y."/>
            <person name="Jiang Y.T."/>
            <person name="Yu X."/>
            <person name="Hao Y."/>
            <person name="Huang J."/>
            <person name="Zhao X.W."/>
            <person name="Ke S."/>
            <person name="Chen Y.Y."/>
            <person name="Wu W.L."/>
            <person name="Hsu J.L."/>
            <person name="Lin Y.F."/>
            <person name="Huang M.D."/>
            <person name="Li C.Y."/>
            <person name="Huang L."/>
            <person name="Wang Z.W."/>
            <person name="Zhao X."/>
            <person name="Zhong W.Y."/>
            <person name="Peng D.H."/>
            <person name="Ahmad S."/>
            <person name="Lan S."/>
            <person name="Zhang J.S."/>
            <person name="Tsai W.C."/>
            <person name="Van de Peer Y."/>
            <person name="Liu Z.J."/>
        </authorList>
    </citation>
    <scope>NUCLEOTIDE SEQUENCE</scope>
    <source>
        <strain evidence="1">CP</strain>
    </source>
</reference>
<accession>A0AAV9CM96</accession>
<dbReference type="EMBL" id="JAUJYO010000018">
    <property type="protein sequence ID" value="KAK1290051.1"/>
    <property type="molecule type" value="Genomic_DNA"/>
</dbReference>
<sequence length="74" mass="8608">MDHFNMAITVERQMICMLLSSIFPNSNVVQALLLGTVKRVQGYIPYTYHEDFKDMERHLVSCIQIRFGNLMEIG</sequence>
<reference evidence="1" key="2">
    <citation type="submission" date="2023-06" db="EMBL/GenBank/DDBJ databases">
        <authorList>
            <person name="Ma L."/>
            <person name="Liu K.-W."/>
            <person name="Li Z."/>
            <person name="Hsiao Y.-Y."/>
            <person name="Qi Y."/>
            <person name="Fu T."/>
            <person name="Tang G."/>
            <person name="Zhang D."/>
            <person name="Sun W.-H."/>
            <person name="Liu D.-K."/>
            <person name="Li Y."/>
            <person name="Chen G.-Z."/>
            <person name="Liu X.-D."/>
            <person name="Liao X.-Y."/>
            <person name="Jiang Y.-T."/>
            <person name="Yu X."/>
            <person name="Hao Y."/>
            <person name="Huang J."/>
            <person name="Zhao X.-W."/>
            <person name="Ke S."/>
            <person name="Chen Y.-Y."/>
            <person name="Wu W.-L."/>
            <person name="Hsu J.-L."/>
            <person name="Lin Y.-F."/>
            <person name="Huang M.-D."/>
            <person name="Li C.-Y."/>
            <person name="Huang L."/>
            <person name="Wang Z.-W."/>
            <person name="Zhao X."/>
            <person name="Zhong W.-Y."/>
            <person name="Peng D.-H."/>
            <person name="Ahmad S."/>
            <person name="Lan S."/>
            <person name="Zhang J.-S."/>
            <person name="Tsai W.-C."/>
            <person name="Van De Peer Y."/>
            <person name="Liu Z.-J."/>
        </authorList>
    </citation>
    <scope>NUCLEOTIDE SEQUENCE</scope>
    <source>
        <strain evidence="1">CP</strain>
        <tissue evidence="1">Leaves</tissue>
    </source>
</reference>
<evidence type="ECO:0000313" key="2">
    <source>
        <dbReference type="Proteomes" id="UP001180020"/>
    </source>
</evidence>
<dbReference type="AlphaFoldDB" id="A0AAV9CM96"/>
<comment type="caution">
    <text evidence="1">The sequence shown here is derived from an EMBL/GenBank/DDBJ whole genome shotgun (WGS) entry which is preliminary data.</text>
</comment>